<dbReference type="PANTHER" id="PTHR10426">
    <property type="entry name" value="STRICTOSIDINE SYNTHASE-RELATED"/>
    <property type="match status" value="1"/>
</dbReference>
<evidence type="ECO:0008006" key="3">
    <source>
        <dbReference type="Google" id="ProtNLM"/>
    </source>
</evidence>
<reference evidence="2" key="1">
    <citation type="submission" date="2018-06" db="EMBL/GenBank/DDBJ databases">
        <authorList>
            <person name="Zhirakovskaya E."/>
        </authorList>
    </citation>
    <scope>NUCLEOTIDE SEQUENCE</scope>
</reference>
<dbReference type="InterPro" id="IPR011042">
    <property type="entry name" value="6-blade_b-propeller_TolB-like"/>
</dbReference>
<sequence>MKVKLFMMQLSVSVILATLFFNIFSNVAVTSTIDQSKQWTIEVYADQGLPYVDNIAYLSNGVILATLELKKVGRVMAVYPKGKVTIVVDKLDRPDGLLVVKDYTPKGKVAGYHLYITQEMIKGSVIRYNVQTKQREEILKIRNPEGIDQLPDGKIIVSEDLVHGNVYWIDKNNKAQVLIANLYRPEGLCVAVDGSIYIAETGRNRIVRWFKGKLETVITGLREPDQIECHVDGSVWITEDAMPGRLMRYYQNKLYVIGKGLHKPQGIAFAPYGIVYVAEQGKHRIVKFKETLSR</sequence>
<dbReference type="InterPro" id="IPR001258">
    <property type="entry name" value="NHL_repeat"/>
</dbReference>
<dbReference type="GO" id="GO:0016787">
    <property type="term" value="F:hydrolase activity"/>
    <property type="evidence" value="ECO:0007669"/>
    <property type="project" value="TreeGrafter"/>
</dbReference>
<dbReference type="Pfam" id="PF01436">
    <property type="entry name" value="NHL"/>
    <property type="match status" value="1"/>
</dbReference>
<accession>A0A3B0YAS0</accession>
<dbReference type="AlphaFoldDB" id="A0A3B0YAS0"/>
<name>A0A3B0YAS0_9ZZZZ</name>
<dbReference type="EMBL" id="UOFL01000017">
    <property type="protein sequence ID" value="VAW71299.1"/>
    <property type="molecule type" value="Genomic_DNA"/>
</dbReference>
<protein>
    <recommendedName>
        <fullName evidence="3">Periplasmic ATP/GTP-binding protein</fullName>
    </recommendedName>
</protein>
<organism evidence="2">
    <name type="scientific">hydrothermal vent metagenome</name>
    <dbReference type="NCBI Taxonomy" id="652676"/>
    <lineage>
        <taxon>unclassified sequences</taxon>
        <taxon>metagenomes</taxon>
        <taxon>ecological metagenomes</taxon>
    </lineage>
</organism>
<dbReference type="Gene3D" id="2.120.10.30">
    <property type="entry name" value="TolB, C-terminal domain"/>
    <property type="match status" value="1"/>
</dbReference>
<keyword evidence="1" id="KW-0677">Repeat</keyword>
<gene>
    <name evidence="2" type="ORF">MNBD_GAMMA12-2362</name>
</gene>
<proteinExistence type="predicted"/>
<dbReference type="SUPFAM" id="SSF101898">
    <property type="entry name" value="NHL repeat"/>
    <property type="match status" value="1"/>
</dbReference>
<evidence type="ECO:0000313" key="2">
    <source>
        <dbReference type="EMBL" id="VAW71299.1"/>
    </source>
</evidence>
<dbReference type="PANTHER" id="PTHR10426:SF88">
    <property type="entry name" value="ADIPOCYTE PLASMA MEMBRANE-ASSOCIATED PROTEIN HEMOMUCIN-RELATED"/>
    <property type="match status" value="1"/>
</dbReference>
<evidence type="ECO:0000256" key="1">
    <source>
        <dbReference type="ARBA" id="ARBA00022737"/>
    </source>
</evidence>